<sequence length="154" mass="16955">MHPNNKTCCLLNHVSGTDKPHYSQLRRQLPGPPGPSRPTIVHFNSTRCLISWAVSDNPLVTETCPFIASPTLNRIAGGESHGDIKNFTDPALSGTSCDNSTLVWLNEVDNLSVTWALKINSSGHLEGDKMDPIKLQAGLDRYWLGINKKLKKKP</sequence>
<reference evidence="1 2" key="1">
    <citation type="submission" date="2020-04" db="EMBL/GenBank/DDBJ databases">
        <authorList>
            <person name="Wallbank WR R."/>
            <person name="Pardo Diaz C."/>
            <person name="Kozak K."/>
            <person name="Martin S."/>
            <person name="Jiggins C."/>
            <person name="Moest M."/>
            <person name="Warren A I."/>
            <person name="Byers J.R.P. K."/>
            <person name="Montejo-Kovacevich G."/>
            <person name="Yen C E."/>
        </authorList>
    </citation>
    <scope>NUCLEOTIDE SEQUENCE [LARGE SCALE GENOMIC DNA]</scope>
</reference>
<organism evidence="1 2">
    <name type="scientific">Arctia plantaginis</name>
    <name type="common">Wood tiger moth</name>
    <name type="synonym">Phalaena plantaginis</name>
    <dbReference type="NCBI Taxonomy" id="874455"/>
    <lineage>
        <taxon>Eukaryota</taxon>
        <taxon>Metazoa</taxon>
        <taxon>Ecdysozoa</taxon>
        <taxon>Arthropoda</taxon>
        <taxon>Hexapoda</taxon>
        <taxon>Insecta</taxon>
        <taxon>Pterygota</taxon>
        <taxon>Neoptera</taxon>
        <taxon>Endopterygota</taxon>
        <taxon>Lepidoptera</taxon>
        <taxon>Glossata</taxon>
        <taxon>Ditrysia</taxon>
        <taxon>Noctuoidea</taxon>
        <taxon>Erebidae</taxon>
        <taxon>Arctiinae</taxon>
        <taxon>Arctia</taxon>
    </lineage>
</organism>
<gene>
    <name evidence="1" type="ORF">APLA_LOCUS2316</name>
</gene>
<comment type="caution">
    <text evidence="1">The sequence shown here is derived from an EMBL/GenBank/DDBJ whole genome shotgun (WGS) entry which is preliminary data.</text>
</comment>
<dbReference type="AlphaFoldDB" id="A0A8S0Z0U9"/>
<dbReference type="Proteomes" id="UP000494256">
    <property type="component" value="Unassembled WGS sequence"/>
</dbReference>
<evidence type="ECO:0000313" key="1">
    <source>
        <dbReference type="EMBL" id="CAB3225586.1"/>
    </source>
</evidence>
<proteinExistence type="predicted"/>
<name>A0A8S0Z0U9_ARCPL</name>
<evidence type="ECO:0000313" key="2">
    <source>
        <dbReference type="Proteomes" id="UP000494256"/>
    </source>
</evidence>
<dbReference type="EMBL" id="CADEBD010000226">
    <property type="protein sequence ID" value="CAB3225586.1"/>
    <property type="molecule type" value="Genomic_DNA"/>
</dbReference>
<accession>A0A8S0Z0U9</accession>
<protein>
    <submittedName>
        <fullName evidence="1">Uncharacterized protein</fullName>
    </submittedName>
</protein>